<dbReference type="GO" id="GO:0006412">
    <property type="term" value="P:translation"/>
    <property type="evidence" value="ECO:0007669"/>
    <property type="project" value="UniProtKB-UniRule"/>
</dbReference>
<evidence type="ECO:0000313" key="7">
    <source>
        <dbReference type="Proteomes" id="UP000264120"/>
    </source>
</evidence>
<keyword evidence="3 4" id="KW-0687">Ribonucleoprotein</keyword>
<gene>
    <name evidence="4 6" type="primary">rplM</name>
    <name evidence="6" type="ORF">CD178_00795</name>
</gene>
<proteinExistence type="inferred from homology"/>
<dbReference type="AlphaFoldDB" id="A0A347W9Q6"/>
<dbReference type="PANTHER" id="PTHR11545">
    <property type="entry name" value="RIBOSOMAL PROTEIN L13"/>
    <property type="match status" value="1"/>
</dbReference>
<dbReference type="PIRSF" id="PIRSF002181">
    <property type="entry name" value="Ribosomal_L13"/>
    <property type="match status" value="1"/>
</dbReference>
<dbReference type="InterPro" id="IPR005822">
    <property type="entry name" value="Ribosomal_uL13"/>
</dbReference>
<dbReference type="EMBL" id="CP023036">
    <property type="protein sequence ID" value="AXY21599.1"/>
    <property type="molecule type" value="Genomic_DNA"/>
</dbReference>
<sequence>MSLTFALRTDDNAPPVTATLSGRNTESMKTTLSLKPAEVTRGWTLIDAEGLVLGRLAAIIAQRLRGKHKPQFTPHVDCGDNIVVINAEKIHLTGNKVDQKLFHYHTGYPGGIKERTITQRLTGKNPGHVVRKAVERMITRGPLQRAQMKHLYVYAGSEHPHDGQQPQVLDVASLNRKNAVNTQKFGA</sequence>
<dbReference type="GO" id="GO:0003729">
    <property type="term" value="F:mRNA binding"/>
    <property type="evidence" value="ECO:0007669"/>
    <property type="project" value="TreeGrafter"/>
</dbReference>
<dbReference type="GO" id="GO:0022625">
    <property type="term" value="C:cytosolic large ribosomal subunit"/>
    <property type="evidence" value="ECO:0007669"/>
    <property type="project" value="TreeGrafter"/>
</dbReference>
<protein>
    <recommendedName>
        <fullName evidence="4">Large ribosomal subunit protein uL13</fullName>
    </recommendedName>
</protein>
<evidence type="ECO:0000313" key="6">
    <source>
        <dbReference type="EMBL" id="AXY21599.1"/>
    </source>
</evidence>
<reference evidence="6 7" key="1">
    <citation type="submission" date="2017-08" db="EMBL/GenBank/DDBJ databases">
        <title>Complete genome sequence of Gluconacetobacter saccharivorans CV1 isolated from Fermented Vinegar.</title>
        <authorList>
            <person name="Kim S.-Y."/>
        </authorList>
    </citation>
    <scope>NUCLEOTIDE SEQUENCE [LARGE SCALE GENOMIC DNA]</scope>
    <source>
        <strain evidence="6 7">CV1</strain>
    </source>
</reference>
<evidence type="ECO:0000256" key="3">
    <source>
        <dbReference type="ARBA" id="ARBA00023274"/>
    </source>
</evidence>
<accession>A0A347W9Q6</accession>
<dbReference type="InterPro" id="IPR036899">
    <property type="entry name" value="Ribosomal_uL13_sf"/>
</dbReference>
<dbReference type="GO" id="GO:0017148">
    <property type="term" value="P:negative regulation of translation"/>
    <property type="evidence" value="ECO:0007669"/>
    <property type="project" value="TreeGrafter"/>
</dbReference>
<dbReference type="HAMAP" id="MF_01366">
    <property type="entry name" value="Ribosomal_uL13"/>
    <property type="match status" value="1"/>
</dbReference>
<evidence type="ECO:0000256" key="2">
    <source>
        <dbReference type="ARBA" id="ARBA00022980"/>
    </source>
</evidence>
<name>A0A347W9Q6_9PROT</name>
<evidence type="ECO:0000256" key="1">
    <source>
        <dbReference type="ARBA" id="ARBA00006227"/>
    </source>
</evidence>
<dbReference type="Pfam" id="PF00572">
    <property type="entry name" value="Ribosomal_L13"/>
    <property type="match status" value="1"/>
</dbReference>
<dbReference type="NCBIfam" id="TIGR01066">
    <property type="entry name" value="rplM_bact"/>
    <property type="match status" value="1"/>
</dbReference>
<organism evidence="6 7">
    <name type="scientific">Komagataeibacter saccharivorans</name>
    <dbReference type="NCBI Taxonomy" id="265959"/>
    <lineage>
        <taxon>Bacteria</taxon>
        <taxon>Pseudomonadati</taxon>
        <taxon>Pseudomonadota</taxon>
        <taxon>Alphaproteobacteria</taxon>
        <taxon>Acetobacterales</taxon>
        <taxon>Acetobacteraceae</taxon>
        <taxon>Komagataeibacter</taxon>
    </lineage>
</organism>
<feature type="region of interest" description="Disordered" evidence="5">
    <location>
        <begin position="1"/>
        <end position="29"/>
    </location>
</feature>
<dbReference type="CDD" id="cd00392">
    <property type="entry name" value="Ribosomal_L13"/>
    <property type="match status" value="1"/>
</dbReference>
<dbReference type="KEGG" id="ksc:CD178_00795"/>
<comment type="similarity">
    <text evidence="1 4">Belongs to the universal ribosomal protein uL13 family.</text>
</comment>
<comment type="function">
    <text evidence="4">This protein is one of the early assembly proteins of the 50S ribosomal subunit, although it is not seen to bind rRNA by itself. It is important during the early stages of 50S assembly.</text>
</comment>
<dbReference type="Gene3D" id="3.90.1180.10">
    <property type="entry name" value="Ribosomal protein L13"/>
    <property type="match status" value="1"/>
</dbReference>
<comment type="subunit">
    <text evidence="4">Part of the 50S ribosomal subunit.</text>
</comment>
<dbReference type="PANTHER" id="PTHR11545:SF2">
    <property type="entry name" value="LARGE RIBOSOMAL SUBUNIT PROTEIN UL13M"/>
    <property type="match status" value="1"/>
</dbReference>
<keyword evidence="7" id="KW-1185">Reference proteome</keyword>
<dbReference type="SUPFAM" id="SSF52161">
    <property type="entry name" value="Ribosomal protein L13"/>
    <property type="match status" value="1"/>
</dbReference>
<dbReference type="Proteomes" id="UP000264120">
    <property type="component" value="Chromosome"/>
</dbReference>
<evidence type="ECO:0000256" key="4">
    <source>
        <dbReference type="HAMAP-Rule" id="MF_01366"/>
    </source>
</evidence>
<dbReference type="GO" id="GO:0003735">
    <property type="term" value="F:structural constituent of ribosome"/>
    <property type="evidence" value="ECO:0007669"/>
    <property type="project" value="InterPro"/>
</dbReference>
<evidence type="ECO:0000256" key="5">
    <source>
        <dbReference type="SAM" id="MobiDB-lite"/>
    </source>
</evidence>
<keyword evidence="2 4" id="KW-0689">Ribosomal protein</keyword>
<dbReference type="InterPro" id="IPR005823">
    <property type="entry name" value="Ribosomal_uL13_bac-type"/>
</dbReference>
<feature type="compositionally biased region" description="Polar residues" evidence="5">
    <location>
        <begin position="18"/>
        <end position="29"/>
    </location>
</feature>